<comment type="catalytic activity">
    <reaction evidence="3">
        <text>a nitrile + 2 H2O = a carboxylate + NH4(+)</text>
        <dbReference type="Rhea" id="RHEA:21724"/>
        <dbReference type="ChEBI" id="CHEBI:15377"/>
        <dbReference type="ChEBI" id="CHEBI:18379"/>
        <dbReference type="ChEBI" id="CHEBI:28938"/>
        <dbReference type="ChEBI" id="CHEBI:29067"/>
        <dbReference type="EC" id="3.5.5.1"/>
    </reaction>
</comment>
<dbReference type="OrthoDB" id="10250282at2759"/>
<dbReference type="EC" id="3.5.5.1" evidence="4"/>
<dbReference type="PANTHER" id="PTHR46044">
    <property type="entry name" value="NITRILASE"/>
    <property type="match status" value="1"/>
</dbReference>
<feature type="domain" description="CN hydrolase" evidence="6">
    <location>
        <begin position="7"/>
        <end position="280"/>
    </location>
</feature>
<dbReference type="InterPro" id="IPR036526">
    <property type="entry name" value="C-N_Hydrolase_sf"/>
</dbReference>
<evidence type="ECO:0000313" key="7">
    <source>
        <dbReference type="EMBL" id="OJJ05594.1"/>
    </source>
</evidence>
<protein>
    <recommendedName>
        <fullName evidence="4">nitrilase</fullName>
        <ecNumber evidence="4">3.5.5.1</ecNumber>
    </recommendedName>
</protein>
<dbReference type="VEuPathDB" id="FungiDB:ASPVEDRAFT_55441"/>
<evidence type="ECO:0000256" key="4">
    <source>
        <dbReference type="ARBA" id="ARBA00039045"/>
    </source>
</evidence>
<dbReference type="GO" id="GO:0016836">
    <property type="term" value="F:hydro-lyase activity"/>
    <property type="evidence" value="ECO:0007669"/>
    <property type="project" value="UniProtKB-ARBA"/>
</dbReference>
<evidence type="ECO:0000256" key="5">
    <source>
        <dbReference type="PROSITE-ProRule" id="PRU10139"/>
    </source>
</evidence>
<dbReference type="PROSITE" id="PS00920">
    <property type="entry name" value="NITRIL_CHT_1"/>
    <property type="match status" value="1"/>
</dbReference>
<evidence type="ECO:0000256" key="2">
    <source>
        <dbReference type="ARBA" id="ARBA00022801"/>
    </source>
</evidence>
<dbReference type="Proteomes" id="UP000184073">
    <property type="component" value="Unassembled WGS sequence"/>
</dbReference>
<evidence type="ECO:0000313" key="8">
    <source>
        <dbReference type="Proteomes" id="UP000184073"/>
    </source>
</evidence>
<evidence type="ECO:0000259" key="6">
    <source>
        <dbReference type="PROSITE" id="PS50263"/>
    </source>
</evidence>
<dbReference type="GO" id="GO:0000257">
    <property type="term" value="F:nitrilase activity"/>
    <property type="evidence" value="ECO:0007669"/>
    <property type="project" value="UniProtKB-EC"/>
</dbReference>
<dbReference type="FunFam" id="3.60.110.10:FF:000011">
    <property type="entry name" value="Cyanide hydratase"/>
    <property type="match status" value="1"/>
</dbReference>
<feature type="active site" description="Proton acceptor" evidence="5">
    <location>
        <position position="47"/>
    </location>
</feature>
<evidence type="ECO:0000256" key="3">
    <source>
        <dbReference type="ARBA" id="ARBA00036406"/>
    </source>
</evidence>
<name>A0A1L9PVL9_ASPVE</name>
<organism evidence="7 8">
    <name type="scientific">Aspergillus versicolor CBS 583.65</name>
    <dbReference type="NCBI Taxonomy" id="1036611"/>
    <lineage>
        <taxon>Eukaryota</taxon>
        <taxon>Fungi</taxon>
        <taxon>Dikarya</taxon>
        <taxon>Ascomycota</taxon>
        <taxon>Pezizomycotina</taxon>
        <taxon>Eurotiomycetes</taxon>
        <taxon>Eurotiomycetidae</taxon>
        <taxon>Eurotiales</taxon>
        <taxon>Aspergillaceae</taxon>
        <taxon>Aspergillus</taxon>
        <taxon>Aspergillus subgen. Nidulantes</taxon>
    </lineage>
</organism>
<dbReference type="CDD" id="cd07564">
    <property type="entry name" value="nitrilases_CHs"/>
    <property type="match status" value="1"/>
</dbReference>
<accession>A0A1L9PVL9</accession>
<dbReference type="InterPro" id="IPR044149">
    <property type="entry name" value="Nitrilases_CHs"/>
</dbReference>
<evidence type="ECO:0000256" key="1">
    <source>
        <dbReference type="ARBA" id="ARBA00008129"/>
    </source>
</evidence>
<proteinExistence type="inferred from homology"/>
<dbReference type="PANTHER" id="PTHR46044:SF14">
    <property type="entry name" value="ARYLACETONITRILASE"/>
    <property type="match status" value="1"/>
</dbReference>
<dbReference type="RefSeq" id="XP_040671356.1">
    <property type="nucleotide sequence ID" value="XM_040815076.1"/>
</dbReference>
<sequence>MSAAKQVRVAVAQAEPVWLDLDATVDKTCTLIAEAAANGARLIAFPECWVPGYPAWIWDRPLDPQMTVAYMRNSLKLDSPQMAKIQASAAANKVIVVLGFTENIHDSLYIAQATTNPDGKILMTRKKLKPTHMERTVFGDSAGDCLRSVADTDVGRVGALSCWEHIQPLLKYHTYAQREQIHVAAWPPLHPYPGEGAPYSMSKEGLEAVSQTYAIESQSFVLHCTSVLTAKGIDRMRTQTAAQMNSPGGGGSAVFAPDGRKLTTDLANDQEGIVYADLNFDEISISRTLVDVCGHYSRPDLLWLGVKDGGEWECVKGQK</sequence>
<keyword evidence="2" id="KW-0378">Hydrolase</keyword>
<dbReference type="STRING" id="1036611.A0A1L9PVL9"/>
<comment type="similarity">
    <text evidence="1">Belongs to the carbon-nitrogen hydrolase superfamily. Nitrilase family.</text>
</comment>
<dbReference type="AlphaFoldDB" id="A0A1L9PVL9"/>
<dbReference type="PROSITE" id="PS00921">
    <property type="entry name" value="NITRIL_CHT_2"/>
    <property type="match status" value="1"/>
</dbReference>
<dbReference type="InterPro" id="IPR000132">
    <property type="entry name" value="Nitrilase/CN_hydratase_CS"/>
</dbReference>
<keyword evidence="8" id="KW-1185">Reference proteome</keyword>
<dbReference type="GeneID" id="63730587"/>
<dbReference type="InterPro" id="IPR003010">
    <property type="entry name" value="C-N_Hydrolase"/>
</dbReference>
<dbReference type="Gene3D" id="3.60.110.10">
    <property type="entry name" value="Carbon-nitrogen hydrolase"/>
    <property type="match status" value="1"/>
</dbReference>
<reference evidence="8" key="1">
    <citation type="journal article" date="2017" name="Genome Biol.">
        <title>Comparative genomics reveals high biological diversity and specific adaptations in the industrially and medically important fungal genus Aspergillus.</title>
        <authorList>
            <person name="de Vries R.P."/>
            <person name="Riley R."/>
            <person name="Wiebenga A."/>
            <person name="Aguilar-Osorio G."/>
            <person name="Amillis S."/>
            <person name="Uchima C.A."/>
            <person name="Anderluh G."/>
            <person name="Asadollahi M."/>
            <person name="Askin M."/>
            <person name="Barry K."/>
            <person name="Battaglia E."/>
            <person name="Bayram O."/>
            <person name="Benocci T."/>
            <person name="Braus-Stromeyer S.A."/>
            <person name="Caldana C."/>
            <person name="Canovas D."/>
            <person name="Cerqueira G.C."/>
            <person name="Chen F."/>
            <person name="Chen W."/>
            <person name="Choi C."/>
            <person name="Clum A."/>
            <person name="Dos Santos R.A."/>
            <person name="Damasio A.R."/>
            <person name="Diallinas G."/>
            <person name="Emri T."/>
            <person name="Fekete E."/>
            <person name="Flipphi M."/>
            <person name="Freyberg S."/>
            <person name="Gallo A."/>
            <person name="Gournas C."/>
            <person name="Habgood R."/>
            <person name="Hainaut M."/>
            <person name="Harispe M.L."/>
            <person name="Henrissat B."/>
            <person name="Hilden K.S."/>
            <person name="Hope R."/>
            <person name="Hossain A."/>
            <person name="Karabika E."/>
            <person name="Karaffa L."/>
            <person name="Karanyi Z."/>
            <person name="Krasevec N."/>
            <person name="Kuo A."/>
            <person name="Kusch H."/>
            <person name="LaButti K."/>
            <person name="Lagendijk E.L."/>
            <person name="Lapidus A."/>
            <person name="Levasseur A."/>
            <person name="Lindquist E."/>
            <person name="Lipzen A."/>
            <person name="Logrieco A.F."/>
            <person name="MacCabe A."/>
            <person name="Maekelae M.R."/>
            <person name="Malavazi I."/>
            <person name="Melin P."/>
            <person name="Meyer V."/>
            <person name="Mielnichuk N."/>
            <person name="Miskei M."/>
            <person name="Molnar A.P."/>
            <person name="Mule G."/>
            <person name="Ngan C.Y."/>
            <person name="Orejas M."/>
            <person name="Orosz E."/>
            <person name="Ouedraogo J.P."/>
            <person name="Overkamp K.M."/>
            <person name="Park H.-S."/>
            <person name="Perrone G."/>
            <person name="Piumi F."/>
            <person name="Punt P.J."/>
            <person name="Ram A.F."/>
            <person name="Ramon A."/>
            <person name="Rauscher S."/>
            <person name="Record E."/>
            <person name="Riano-Pachon D.M."/>
            <person name="Robert V."/>
            <person name="Roehrig J."/>
            <person name="Ruller R."/>
            <person name="Salamov A."/>
            <person name="Salih N.S."/>
            <person name="Samson R.A."/>
            <person name="Sandor E."/>
            <person name="Sanguinetti M."/>
            <person name="Schuetze T."/>
            <person name="Sepcic K."/>
            <person name="Shelest E."/>
            <person name="Sherlock G."/>
            <person name="Sophianopoulou V."/>
            <person name="Squina F.M."/>
            <person name="Sun H."/>
            <person name="Susca A."/>
            <person name="Todd R.B."/>
            <person name="Tsang A."/>
            <person name="Unkles S.E."/>
            <person name="van de Wiele N."/>
            <person name="van Rossen-Uffink D."/>
            <person name="Oliveira J.V."/>
            <person name="Vesth T.C."/>
            <person name="Visser J."/>
            <person name="Yu J.-H."/>
            <person name="Zhou M."/>
            <person name="Andersen M.R."/>
            <person name="Archer D.B."/>
            <person name="Baker S.E."/>
            <person name="Benoit I."/>
            <person name="Brakhage A.A."/>
            <person name="Braus G.H."/>
            <person name="Fischer R."/>
            <person name="Frisvad J.C."/>
            <person name="Goldman G.H."/>
            <person name="Houbraken J."/>
            <person name="Oakley B."/>
            <person name="Pocsi I."/>
            <person name="Scazzocchio C."/>
            <person name="Seiboth B."/>
            <person name="vanKuyk P.A."/>
            <person name="Wortman J."/>
            <person name="Dyer P.S."/>
            <person name="Grigoriev I.V."/>
        </authorList>
    </citation>
    <scope>NUCLEOTIDE SEQUENCE [LARGE SCALE GENOMIC DNA]</scope>
    <source>
        <strain evidence="8">CBS 583.65</strain>
    </source>
</reference>
<dbReference type="EMBL" id="KV878133">
    <property type="protein sequence ID" value="OJJ05594.1"/>
    <property type="molecule type" value="Genomic_DNA"/>
</dbReference>
<gene>
    <name evidence="7" type="ORF">ASPVEDRAFT_55441</name>
</gene>
<dbReference type="Pfam" id="PF00795">
    <property type="entry name" value="CN_hydrolase"/>
    <property type="match status" value="1"/>
</dbReference>
<dbReference type="PROSITE" id="PS50263">
    <property type="entry name" value="CN_HYDROLASE"/>
    <property type="match status" value="1"/>
</dbReference>
<dbReference type="SUPFAM" id="SSF56317">
    <property type="entry name" value="Carbon-nitrogen hydrolase"/>
    <property type="match status" value="1"/>
</dbReference>